<evidence type="ECO:0000256" key="1">
    <source>
        <dbReference type="ARBA" id="ARBA00001974"/>
    </source>
</evidence>
<evidence type="ECO:0000256" key="2">
    <source>
        <dbReference type="ARBA" id="ARBA00022630"/>
    </source>
</evidence>
<comment type="cofactor">
    <cofactor evidence="1">
        <name>FAD</name>
        <dbReference type="ChEBI" id="CHEBI:57692"/>
    </cofactor>
</comment>
<sequence>MDTRVVVVGAGPTGLMLAGELALGGVDVVVLDRLTTPNDNARALGMHARTMEVLDQRGLLERLRPAVVGSWGHFGALSLDFGRLDGAHPGQMFMPQNRTERMLAEWVRELGVEIRRGHELRDLAQDDEGVTAQVDGPDGGYELRAAYLVGCDGGRSTVRKVVGFDFPGTDATTEFLLADVTGIDLGLQTFTRNERGLYAVIPLGDGVYRILPYEFGTPPRRRTAPPTFAEVAAVHYRVTGQDIGAARPLWVSAFGDATRQVTEYRRGRVLLAGDAAHVHFPAGGQGLNLGVQDAVNLGWKLAAELSGWASPGLLDTYHAERNPVGARVLLNTRAQGVVMYHGTQVEPLRAMLRELFDIPEVNDHLIRMISAVEIRYDVGVDGHPLVGRRIPHVELSTSDGKTSTTALLNPARGVLLDLADDAELRATAANWAGRVDIVTAIAPNGDLDRTAAVLLRPDGYVAWAAPGAGGLAPALRRWFGMSGSSRRERPSG</sequence>
<keyword evidence="6" id="KW-1185">Reference proteome</keyword>
<dbReference type="Pfam" id="PF21274">
    <property type="entry name" value="Rng_hyd_C"/>
    <property type="match status" value="1"/>
</dbReference>
<keyword evidence="3" id="KW-0274">FAD</keyword>
<dbReference type="Gene3D" id="3.30.70.2450">
    <property type="match status" value="1"/>
</dbReference>
<dbReference type="InterPro" id="IPR002938">
    <property type="entry name" value="FAD-bd"/>
</dbReference>
<organism evidence="5 6">
    <name type="scientific">Longimycelium tulufanense</name>
    <dbReference type="NCBI Taxonomy" id="907463"/>
    <lineage>
        <taxon>Bacteria</taxon>
        <taxon>Bacillati</taxon>
        <taxon>Actinomycetota</taxon>
        <taxon>Actinomycetes</taxon>
        <taxon>Pseudonocardiales</taxon>
        <taxon>Pseudonocardiaceae</taxon>
        <taxon>Longimycelium</taxon>
    </lineage>
</organism>
<evidence type="ECO:0000256" key="3">
    <source>
        <dbReference type="ARBA" id="ARBA00022827"/>
    </source>
</evidence>
<dbReference type="Pfam" id="PF01494">
    <property type="entry name" value="FAD_binding_3"/>
    <property type="match status" value="1"/>
</dbReference>
<dbReference type="RefSeq" id="WP_189055106.1">
    <property type="nucleotide sequence ID" value="NZ_BMMK01000004.1"/>
</dbReference>
<name>A0A8J3FSZ3_9PSEU</name>
<gene>
    <name evidence="5" type="ORF">GCM10012275_14090</name>
</gene>
<dbReference type="PRINTS" id="PR00420">
    <property type="entry name" value="RNGMNOXGNASE"/>
</dbReference>
<dbReference type="Gene3D" id="3.40.30.120">
    <property type="match status" value="1"/>
</dbReference>
<evidence type="ECO:0000313" key="5">
    <source>
        <dbReference type="EMBL" id="GGM44249.1"/>
    </source>
</evidence>
<dbReference type="InterPro" id="IPR036188">
    <property type="entry name" value="FAD/NAD-bd_sf"/>
</dbReference>
<proteinExistence type="predicted"/>
<keyword evidence="2" id="KW-0285">Flavoprotein</keyword>
<reference evidence="5" key="1">
    <citation type="journal article" date="2014" name="Int. J. Syst. Evol. Microbiol.">
        <title>Complete genome sequence of Corynebacterium casei LMG S-19264T (=DSM 44701T), isolated from a smear-ripened cheese.</title>
        <authorList>
            <consortium name="US DOE Joint Genome Institute (JGI-PGF)"/>
            <person name="Walter F."/>
            <person name="Albersmeier A."/>
            <person name="Kalinowski J."/>
            <person name="Ruckert C."/>
        </authorList>
    </citation>
    <scope>NUCLEOTIDE SEQUENCE</scope>
    <source>
        <strain evidence="5">CGMCC 4.5737</strain>
    </source>
</reference>
<feature type="domain" description="FAD-binding" evidence="4">
    <location>
        <begin position="2"/>
        <end position="329"/>
    </location>
</feature>
<dbReference type="PANTHER" id="PTHR43004">
    <property type="entry name" value="TRK SYSTEM POTASSIUM UPTAKE PROTEIN"/>
    <property type="match status" value="1"/>
</dbReference>
<dbReference type="GO" id="GO:0071949">
    <property type="term" value="F:FAD binding"/>
    <property type="evidence" value="ECO:0007669"/>
    <property type="project" value="InterPro"/>
</dbReference>
<evidence type="ECO:0000313" key="6">
    <source>
        <dbReference type="Proteomes" id="UP000637578"/>
    </source>
</evidence>
<dbReference type="SUPFAM" id="SSF51905">
    <property type="entry name" value="FAD/NAD(P)-binding domain"/>
    <property type="match status" value="1"/>
</dbReference>
<dbReference type="AlphaFoldDB" id="A0A8J3FSZ3"/>
<dbReference type="PANTHER" id="PTHR43004:SF19">
    <property type="entry name" value="BINDING MONOOXYGENASE, PUTATIVE (JCVI)-RELATED"/>
    <property type="match status" value="1"/>
</dbReference>
<reference evidence="5" key="2">
    <citation type="submission" date="2020-09" db="EMBL/GenBank/DDBJ databases">
        <authorList>
            <person name="Sun Q."/>
            <person name="Zhou Y."/>
        </authorList>
    </citation>
    <scope>NUCLEOTIDE SEQUENCE</scope>
    <source>
        <strain evidence="5">CGMCC 4.5737</strain>
    </source>
</reference>
<dbReference type="Proteomes" id="UP000637578">
    <property type="component" value="Unassembled WGS sequence"/>
</dbReference>
<evidence type="ECO:0000259" key="4">
    <source>
        <dbReference type="Pfam" id="PF01494"/>
    </source>
</evidence>
<protein>
    <submittedName>
        <fullName evidence="5">Putative oxygenase</fullName>
    </submittedName>
</protein>
<dbReference type="EMBL" id="BMMK01000004">
    <property type="protein sequence ID" value="GGM44249.1"/>
    <property type="molecule type" value="Genomic_DNA"/>
</dbReference>
<accession>A0A8J3FSZ3</accession>
<comment type="caution">
    <text evidence="5">The sequence shown here is derived from an EMBL/GenBank/DDBJ whole genome shotgun (WGS) entry which is preliminary data.</text>
</comment>
<dbReference type="GO" id="GO:0016709">
    <property type="term" value="F:oxidoreductase activity, acting on paired donors, with incorporation or reduction of molecular oxygen, NAD(P)H as one donor, and incorporation of one atom of oxygen"/>
    <property type="evidence" value="ECO:0007669"/>
    <property type="project" value="UniProtKB-ARBA"/>
</dbReference>
<dbReference type="InterPro" id="IPR050641">
    <property type="entry name" value="RIFMO-like"/>
</dbReference>
<dbReference type="Gene3D" id="3.50.50.60">
    <property type="entry name" value="FAD/NAD(P)-binding domain"/>
    <property type="match status" value="1"/>
</dbReference>